<dbReference type="PANTHER" id="PTHR39963:SF1">
    <property type="entry name" value="MNMC-LIKE METHYLTRANSFERASE DOMAIN-CONTAINING PROTEIN"/>
    <property type="match status" value="1"/>
</dbReference>
<evidence type="ECO:0000259" key="1">
    <source>
        <dbReference type="Pfam" id="PF05430"/>
    </source>
</evidence>
<dbReference type="PANTHER" id="PTHR39963">
    <property type="entry name" value="SLL0983 PROTEIN"/>
    <property type="match status" value="1"/>
</dbReference>
<proteinExistence type="predicted"/>
<protein>
    <submittedName>
        <fullName evidence="2">5-methylaminomethyl-2-thiouridine-forming enzyme mnmC</fullName>
    </submittedName>
</protein>
<dbReference type="InterPro" id="IPR008471">
    <property type="entry name" value="MnmC-like_methylTransf"/>
</dbReference>
<keyword evidence="3" id="KW-1185">Reference proteome</keyword>
<dbReference type="Pfam" id="PF05430">
    <property type="entry name" value="Methyltransf_30"/>
    <property type="match status" value="1"/>
</dbReference>
<name>A0ABM5M9U7_FRAST</name>
<dbReference type="Gene3D" id="3.40.50.150">
    <property type="entry name" value="Vaccinia Virus protein VP39"/>
    <property type="match status" value="1"/>
</dbReference>
<organism evidence="2 3">
    <name type="scientific">Francisella salina</name>
    <dbReference type="NCBI Taxonomy" id="573569"/>
    <lineage>
        <taxon>Bacteria</taxon>
        <taxon>Pseudomonadati</taxon>
        <taxon>Pseudomonadota</taxon>
        <taxon>Gammaproteobacteria</taxon>
        <taxon>Thiotrichales</taxon>
        <taxon>Francisellaceae</taxon>
        <taxon>Francisella</taxon>
    </lineage>
</organism>
<gene>
    <name evidence="2" type="ordered locus">F7308_0983</name>
</gene>
<reference evidence="2" key="1">
    <citation type="submission" date="2011-05" db="EMBL/GenBank/DDBJ databases">
        <authorList>
            <person name="Kuske C.R."/>
            <person name="Challacombe J.F."/>
            <person name="Siddaramappa S."/>
            <person name="Petersen J.M."/>
            <person name="Bruce D.C."/>
        </authorList>
    </citation>
    <scope>NUCLEOTIDE SEQUENCE</scope>
    <source>
        <strain evidence="2">TX077308</strain>
    </source>
</reference>
<sequence length="256" mass="29340">MVIFAQVVAFSKIGVLLIDSRLYLKVIKNMYTKIIWQDDTPKSELFDDFYFSSTSGIGESTYNYLEHNHLENRFKNLTNHQVFRICETGFGSGLNFILTMNLWESLAPNNAKLEYISFEKHPISPCDLKEIFIALNGIAGHEKLLSTYDPKPGLNILKFNNIILKLIIDDAKYIGTYDLDTIDAWFLDGFSPAKNSSIWDESFFVDMAKVSKKQTSFATFTSASKIRKLLQKYGFEVKKDTGFGKKREMMYGTFIA</sequence>
<dbReference type="InterPro" id="IPR029063">
    <property type="entry name" value="SAM-dependent_MTases_sf"/>
</dbReference>
<dbReference type="Proteomes" id="UP000000490">
    <property type="component" value="Chromosome"/>
</dbReference>
<feature type="domain" description="MnmC-like methyltransferase" evidence="1">
    <location>
        <begin position="151"/>
        <end position="253"/>
    </location>
</feature>
<evidence type="ECO:0000313" key="2">
    <source>
        <dbReference type="EMBL" id="AEI35910.1"/>
    </source>
</evidence>
<evidence type="ECO:0000313" key="3">
    <source>
        <dbReference type="Proteomes" id="UP000000490"/>
    </source>
</evidence>
<dbReference type="NCBIfam" id="NF033855">
    <property type="entry name" value="tRNA_MNMC2"/>
    <property type="match status" value="1"/>
</dbReference>
<dbReference type="EMBL" id="CP002872">
    <property type="protein sequence ID" value="AEI35910.1"/>
    <property type="molecule type" value="Genomic_DNA"/>
</dbReference>
<dbReference type="InterPro" id="IPR047785">
    <property type="entry name" value="tRNA_MNMC2"/>
</dbReference>
<accession>A0ABM5M9U7</accession>